<dbReference type="Proteomes" id="UP000429607">
    <property type="component" value="Unassembled WGS sequence"/>
</dbReference>
<sequence>MDMALLLDPRTKAAANTFLRIPDTAEAVSGTILEETKALMRVEYRVFYKGLHAHDDQGENAADSVSSSPLSECNSSSDTEADLLYGEEVSQPIEESSAEAIMNAKADAQLDDWFSFRVEWAEVAKSEYERVVSKLSVRDRNRNDRVWNVEQLCGNIDVCRWFADIGEKMYSSIEKLARVWLGRGCSTAFQEHTNFVVSPP</sequence>
<accession>A0A6A3P1T1</accession>
<protein>
    <submittedName>
        <fullName evidence="2">Uncharacterized protein</fullName>
    </submittedName>
</protein>
<dbReference type="EMBL" id="QXFV01000030">
    <property type="protein sequence ID" value="KAE9051875.1"/>
    <property type="molecule type" value="Genomic_DNA"/>
</dbReference>
<dbReference type="AlphaFoldDB" id="A0A6A3P1T1"/>
<feature type="region of interest" description="Disordered" evidence="1">
    <location>
        <begin position="58"/>
        <end position="77"/>
    </location>
</feature>
<evidence type="ECO:0000256" key="1">
    <source>
        <dbReference type="SAM" id="MobiDB-lite"/>
    </source>
</evidence>
<evidence type="ECO:0000313" key="3">
    <source>
        <dbReference type="Proteomes" id="UP000429607"/>
    </source>
</evidence>
<reference evidence="2 3" key="1">
    <citation type="submission" date="2018-09" db="EMBL/GenBank/DDBJ databases">
        <title>Genomic investigation of the strawberry pathogen Phytophthora fragariae indicates pathogenicity is determined by transcriptional variation in three key races.</title>
        <authorList>
            <person name="Adams T.M."/>
            <person name="Armitage A.D."/>
            <person name="Sobczyk M.K."/>
            <person name="Bates H.J."/>
            <person name="Dunwell J.M."/>
            <person name="Nellist C.F."/>
            <person name="Harrison R.J."/>
        </authorList>
    </citation>
    <scope>NUCLEOTIDE SEQUENCE [LARGE SCALE GENOMIC DNA]</scope>
    <source>
        <strain evidence="2 3">SCRP249</strain>
    </source>
</reference>
<name>A0A6A3P1T1_9STRA</name>
<organism evidence="2 3">
    <name type="scientific">Phytophthora rubi</name>
    <dbReference type="NCBI Taxonomy" id="129364"/>
    <lineage>
        <taxon>Eukaryota</taxon>
        <taxon>Sar</taxon>
        <taxon>Stramenopiles</taxon>
        <taxon>Oomycota</taxon>
        <taxon>Peronosporomycetes</taxon>
        <taxon>Peronosporales</taxon>
        <taxon>Peronosporaceae</taxon>
        <taxon>Phytophthora</taxon>
    </lineage>
</organism>
<gene>
    <name evidence="2" type="ORF">PR001_g1018</name>
</gene>
<evidence type="ECO:0000313" key="2">
    <source>
        <dbReference type="EMBL" id="KAE9051875.1"/>
    </source>
</evidence>
<comment type="caution">
    <text evidence="2">The sequence shown here is derived from an EMBL/GenBank/DDBJ whole genome shotgun (WGS) entry which is preliminary data.</text>
</comment>
<proteinExistence type="predicted"/>
<feature type="compositionally biased region" description="Low complexity" evidence="1">
    <location>
        <begin position="64"/>
        <end position="77"/>
    </location>
</feature>